<dbReference type="CDD" id="cd21998">
    <property type="entry name" value="HMG-box_UBF1_rpt1-like"/>
    <property type="match status" value="1"/>
</dbReference>
<gene>
    <name evidence="4" type="ORF">Q8A67_000497</name>
</gene>
<dbReference type="Proteomes" id="UP001187343">
    <property type="component" value="Unassembled WGS sequence"/>
</dbReference>
<keyword evidence="2" id="KW-0238">DNA-binding</keyword>
<reference evidence="4" key="1">
    <citation type="submission" date="2023-08" db="EMBL/GenBank/DDBJ databases">
        <title>Chromosome-level Genome Assembly of mud carp (Cirrhinus molitorella).</title>
        <authorList>
            <person name="Liu H."/>
        </authorList>
    </citation>
    <scope>NUCLEOTIDE SEQUENCE</scope>
    <source>
        <strain evidence="4">Prfri</strain>
        <tissue evidence="4">Muscle</tissue>
    </source>
</reference>
<dbReference type="SUPFAM" id="SSF47095">
    <property type="entry name" value="HMG-box"/>
    <property type="match status" value="1"/>
</dbReference>
<name>A0AA88Q5F6_9TELE</name>
<dbReference type="PROSITE" id="PS50118">
    <property type="entry name" value="HMG_BOX_2"/>
    <property type="match status" value="1"/>
</dbReference>
<dbReference type="GO" id="GO:0005634">
    <property type="term" value="C:nucleus"/>
    <property type="evidence" value="ECO:0007669"/>
    <property type="project" value="UniProtKB-SubCell"/>
</dbReference>
<dbReference type="SMART" id="SM00398">
    <property type="entry name" value="HMG"/>
    <property type="match status" value="1"/>
</dbReference>
<keyword evidence="5" id="KW-1185">Reference proteome</keyword>
<dbReference type="PANTHER" id="PTHR46318:SF2">
    <property type="entry name" value="NUCLEOLAR TRANSCRIPTION FACTOR 1"/>
    <property type="match status" value="1"/>
</dbReference>
<proteinExistence type="predicted"/>
<protein>
    <submittedName>
        <fullName evidence="4">Uncharacterized protein</fullName>
    </submittedName>
</protein>
<organism evidence="4 5">
    <name type="scientific">Cirrhinus molitorella</name>
    <name type="common">mud carp</name>
    <dbReference type="NCBI Taxonomy" id="172907"/>
    <lineage>
        <taxon>Eukaryota</taxon>
        <taxon>Metazoa</taxon>
        <taxon>Chordata</taxon>
        <taxon>Craniata</taxon>
        <taxon>Vertebrata</taxon>
        <taxon>Euteleostomi</taxon>
        <taxon>Actinopterygii</taxon>
        <taxon>Neopterygii</taxon>
        <taxon>Teleostei</taxon>
        <taxon>Ostariophysi</taxon>
        <taxon>Cypriniformes</taxon>
        <taxon>Cyprinidae</taxon>
        <taxon>Labeoninae</taxon>
        <taxon>Labeonini</taxon>
        <taxon>Cirrhinus</taxon>
    </lineage>
</organism>
<dbReference type="Pfam" id="PF00505">
    <property type="entry name" value="HMG_box"/>
    <property type="match status" value="1"/>
</dbReference>
<dbReference type="InterPro" id="IPR051762">
    <property type="entry name" value="UBF1"/>
</dbReference>
<accession>A0AA88Q5F6</accession>
<dbReference type="PANTHER" id="PTHR46318">
    <property type="entry name" value="UPSTREAM BINDING TRANSCRIPTION FACTOR"/>
    <property type="match status" value="1"/>
</dbReference>
<comment type="caution">
    <text evidence="4">The sequence shown here is derived from an EMBL/GenBank/DDBJ whole genome shotgun (WGS) entry which is preliminary data.</text>
</comment>
<evidence type="ECO:0000256" key="1">
    <source>
        <dbReference type="ARBA" id="ARBA00004123"/>
    </source>
</evidence>
<sequence>MSGEMDSSATKPVWEQNDMLKLLDAMKMNLPKKDMTKYKMSESQLDWEKVAFKSYSGEMCKQKWQEVSRETRKFRTLTELITDAQEHAKNPYKGRKMKKHPDYPKKPLTPYFRFFLEKRAHYLKLHPKMNNAELSKILTKEYKELPDSEKEKYVNDFLKEKESYMFRLQKFQQDHPEICHQTCLQ</sequence>
<dbReference type="GO" id="GO:0003677">
    <property type="term" value="F:DNA binding"/>
    <property type="evidence" value="ECO:0007669"/>
    <property type="project" value="UniProtKB-UniRule"/>
</dbReference>
<evidence type="ECO:0000313" key="4">
    <source>
        <dbReference type="EMBL" id="KAK2916123.1"/>
    </source>
</evidence>
<dbReference type="AlphaFoldDB" id="A0AA88Q5F6"/>
<dbReference type="EMBL" id="JAUYZG010000001">
    <property type="protein sequence ID" value="KAK2916123.1"/>
    <property type="molecule type" value="Genomic_DNA"/>
</dbReference>
<keyword evidence="3" id="KW-0539">Nucleus</keyword>
<evidence type="ECO:0000313" key="5">
    <source>
        <dbReference type="Proteomes" id="UP001187343"/>
    </source>
</evidence>
<dbReference type="Gene3D" id="1.10.30.10">
    <property type="entry name" value="High mobility group box domain"/>
    <property type="match status" value="1"/>
</dbReference>
<evidence type="ECO:0000256" key="3">
    <source>
        <dbReference type="ARBA" id="ARBA00023242"/>
    </source>
</evidence>
<dbReference type="InterPro" id="IPR036910">
    <property type="entry name" value="HMG_box_dom_sf"/>
</dbReference>
<evidence type="ECO:0000256" key="2">
    <source>
        <dbReference type="ARBA" id="ARBA00023125"/>
    </source>
</evidence>
<comment type="subcellular location">
    <subcellularLocation>
        <location evidence="1">Nucleus</location>
    </subcellularLocation>
</comment>
<dbReference type="InterPro" id="IPR009071">
    <property type="entry name" value="HMG_box_dom"/>
</dbReference>